<protein>
    <submittedName>
        <fullName evidence="2">Uncharacterized protein</fullName>
    </submittedName>
</protein>
<evidence type="ECO:0000256" key="1">
    <source>
        <dbReference type="SAM" id="Phobius"/>
    </source>
</evidence>
<sequence>MKDQNPFFELEEEEVLEEELEELERSWSGRMERFTIPVPTLEQSLQLISSVKASVAPQQTALRAELEAYHRERLTLRKLCNLFLAQWNVYGGRSWLLTALLMALSTVGTITYLPLEPPIFVLIKWVSLTTLIMILSVSYAFWPKNEGMEILEKLSAYTLMQQLSARFVLVVGFHMIVSVPLASLIGSESASIGGLLLSWSIPMLFFGVTCFVIATLLSTKAAIGCCLLVWSIEVLFHEHLKVFDLFSAPGDLYFLESRWVAFGIILLLLSLFYNKKRWVGTSV</sequence>
<dbReference type="EMBL" id="JBHUIO010000002">
    <property type="protein sequence ID" value="MFD2168595.1"/>
    <property type="molecule type" value="Genomic_DNA"/>
</dbReference>
<feature type="transmembrane region" description="Helical" evidence="1">
    <location>
        <begin position="119"/>
        <end position="142"/>
    </location>
</feature>
<proteinExistence type="predicted"/>
<keyword evidence="1" id="KW-0472">Membrane</keyword>
<keyword evidence="1" id="KW-1133">Transmembrane helix</keyword>
<feature type="transmembrane region" description="Helical" evidence="1">
    <location>
        <begin position="163"/>
        <end position="186"/>
    </location>
</feature>
<dbReference type="RefSeq" id="WP_386043451.1">
    <property type="nucleotide sequence ID" value="NZ_JBHUIO010000002.1"/>
</dbReference>
<comment type="caution">
    <text evidence="2">The sequence shown here is derived from an EMBL/GenBank/DDBJ whole genome shotgun (WGS) entry which is preliminary data.</text>
</comment>
<evidence type="ECO:0000313" key="2">
    <source>
        <dbReference type="EMBL" id="MFD2168595.1"/>
    </source>
</evidence>
<feature type="transmembrane region" description="Helical" evidence="1">
    <location>
        <begin position="252"/>
        <end position="273"/>
    </location>
</feature>
<feature type="transmembrane region" description="Helical" evidence="1">
    <location>
        <begin position="95"/>
        <end position="113"/>
    </location>
</feature>
<evidence type="ECO:0000313" key="3">
    <source>
        <dbReference type="Proteomes" id="UP001597343"/>
    </source>
</evidence>
<reference evidence="3" key="1">
    <citation type="journal article" date="2019" name="Int. J. Syst. Evol. Microbiol.">
        <title>The Global Catalogue of Microorganisms (GCM) 10K type strain sequencing project: providing services to taxonomists for standard genome sequencing and annotation.</title>
        <authorList>
            <consortium name="The Broad Institute Genomics Platform"/>
            <consortium name="The Broad Institute Genome Sequencing Center for Infectious Disease"/>
            <person name="Wu L."/>
            <person name="Ma J."/>
        </authorList>
    </citation>
    <scope>NUCLEOTIDE SEQUENCE [LARGE SCALE GENOMIC DNA]</scope>
    <source>
        <strain evidence="3">CGMCC 1.13574</strain>
    </source>
</reference>
<feature type="transmembrane region" description="Helical" evidence="1">
    <location>
        <begin position="192"/>
        <end position="214"/>
    </location>
</feature>
<accession>A0ABW4ZSF5</accession>
<organism evidence="2 3">
    <name type="scientific">Tumebacillus lipolyticus</name>
    <dbReference type="NCBI Taxonomy" id="1280370"/>
    <lineage>
        <taxon>Bacteria</taxon>
        <taxon>Bacillati</taxon>
        <taxon>Bacillota</taxon>
        <taxon>Bacilli</taxon>
        <taxon>Bacillales</taxon>
        <taxon>Alicyclobacillaceae</taxon>
        <taxon>Tumebacillus</taxon>
    </lineage>
</organism>
<gene>
    <name evidence="2" type="ORF">ACFSOY_01000</name>
</gene>
<dbReference type="Proteomes" id="UP001597343">
    <property type="component" value="Unassembled WGS sequence"/>
</dbReference>
<name>A0ABW4ZSF5_9BACL</name>
<keyword evidence="1" id="KW-0812">Transmembrane</keyword>
<keyword evidence="3" id="KW-1185">Reference proteome</keyword>
<feature type="transmembrane region" description="Helical" evidence="1">
    <location>
        <begin position="221"/>
        <end position="240"/>
    </location>
</feature>